<dbReference type="PANTHER" id="PTHR43346:SF1">
    <property type="entry name" value="QUERCETIN 2,3-DIOXYGENASE-RELATED"/>
    <property type="match status" value="1"/>
</dbReference>
<accession>A0ABQ0P6D9</accession>
<sequence length="143" mass="15789">MMEAPMVVRSARQIDVRRISPTDTNYFAILFDPERDGVDLVSVVEIFAVGGRTPPNTHARAHEFFYVLSGEGIAYCDGQARKIARGDALMLRPGATHQVVNTGARKLYTLTFMVPNEDFAELIRAGDPLSLDDEDLRTLTGSC</sequence>
<evidence type="ECO:0000313" key="3">
    <source>
        <dbReference type="Proteomes" id="UP001060895"/>
    </source>
</evidence>
<dbReference type="Pfam" id="PF07883">
    <property type="entry name" value="Cupin_2"/>
    <property type="match status" value="1"/>
</dbReference>
<dbReference type="PANTHER" id="PTHR43346">
    <property type="entry name" value="LIGAND BINDING DOMAIN PROTEIN, PUTATIVE (AFU_ORTHOLOGUE AFUA_6G14370)-RELATED"/>
    <property type="match status" value="1"/>
</dbReference>
<dbReference type="InterPro" id="IPR052538">
    <property type="entry name" value="Flavonoid_dioxygenase-like"/>
</dbReference>
<feature type="domain" description="Cupin type-2" evidence="1">
    <location>
        <begin position="44"/>
        <end position="108"/>
    </location>
</feature>
<evidence type="ECO:0000259" key="1">
    <source>
        <dbReference type="Pfam" id="PF07883"/>
    </source>
</evidence>
<gene>
    <name evidence="2" type="ORF">AA12717_1579</name>
</gene>
<dbReference type="InterPro" id="IPR011051">
    <property type="entry name" value="RmlC_Cupin_sf"/>
</dbReference>
<reference evidence="2" key="1">
    <citation type="submission" date="2013-04" db="EMBL/GenBank/DDBJ databases">
        <title>The genome sequencing project of 58 acetic acid bacteria.</title>
        <authorList>
            <person name="Okamoto-Kainuma A."/>
            <person name="Ishikawa M."/>
            <person name="Umino S."/>
            <person name="Koizumi Y."/>
            <person name="Shiwa Y."/>
            <person name="Yoshikawa H."/>
            <person name="Matsutani M."/>
            <person name="Matsushita K."/>
        </authorList>
    </citation>
    <scope>NUCLEOTIDE SEQUENCE</scope>
    <source>
        <strain evidence="2">DSM 12717</strain>
    </source>
</reference>
<dbReference type="InterPro" id="IPR014710">
    <property type="entry name" value="RmlC-like_jellyroll"/>
</dbReference>
<dbReference type="Gene3D" id="2.60.120.10">
    <property type="entry name" value="Jelly Rolls"/>
    <property type="match status" value="1"/>
</dbReference>
<name>A0ABQ0P6D9_9PROT</name>
<dbReference type="InterPro" id="IPR013096">
    <property type="entry name" value="Cupin_2"/>
</dbReference>
<organism evidence="2 3">
    <name type="scientific">Gluconacetobacter sacchari DSM 12717</name>
    <dbReference type="NCBI Taxonomy" id="1307940"/>
    <lineage>
        <taxon>Bacteria</taxon>
        <taxon>Pseudomonadati</taxon>
        <taxon>Pseudomonadota</taxon>
        <taxon>Alphaproteobacteria</taxon>
        <taxon>Acetobacterales</taxon>
        <taxon>Acetobacteraceae</taxon>
        <taxon>Gluconacetobacter</taxon>
    </lineage>
</organism>
<keyword evidence="3" id="KW-1185">Reference proteome</keyword>
<dbReference type="SUPFAM" id="SSF51182">
    <property type="entry name" value="RmlC-like cupins"/>
    <property type="match status" value="1"/>
</dbReference>
<proteinExistence type="predicted"/>
<dbReference type="Proteomes" id="UP001060895">
    <property type="component" value="Unassembled WGS sequence"/>
</dbReference>
<protein>
    <recommendedName>
        <fullName evidence="1">Cupin type-2 domain-containing protein</fullName>
    </recommendedName>
</protein>
<comment type="caution">
    <text evidence="2">The sequence shown here is derived from an EMBL/GenBank/DDBJ whole genome shotgun (WGS) entry which is preliminary data.</text>
</comment>
<dbReference type="CDD" id="cd06987">
    <property type="entry name" value="cupin_MAE_RS03005"/>
    <property type="match status" value="1"/>
</dbReference>
<dbReference type="EMBL" id="BAQP01000083">
    <property type="protein sequence ID" value="GBQ23741.1"/>
    <property type="molecule type" value="Genomic_DNA"/>
</dbReference>
<evidence type="ECO:0000313" key="2">
    <source>
        <dbReference type="EMBL" id="GBQ23741.1"/>
    </source>
</evidence>